<reference evidence="2" key="1">
    <citation type="submission" date="2023-10" db="EMBL/GenBank/DDBJ databases">
        <authorList>
            <person name="Chen Y."/>
            <person name="Shah S."/>
            <person name="Dougan E. K."/>
            <person name="Thang M."/>
            <person name="Chan C."/>
        </authorList>
    </citation>
    <scope>NUCLEOTIDE SEQUENCE [LARGE SCALE GENOMIC DNA]</scope>
</reference>
<dbReference type="EMBL" id="CAUYUJ010008838">
    <property type="protein sequence ID" value="CAK0825098.1"/>
    <property type="molecule type" value="Genomic_DNA"/>
</dbReference>
<feature type="region of interest" description="Disordered" evidence="1">
    <location>
        <begin position="1"/>
        <end position="55"/>
    </location>
</feature>
<evidence type="ECO:0000313" key="2">
    <source>
        <dbReference type="EMBL" id="CAK0825098.1"/>
    </source>
</evidence>
<sequence>MSSLSSGRDASHSDTSRELKEDRLTFTDSESKISRRWDNPKALPSTSSATHQARPKIPKCLSTTMTCWKSGFLSLMQAIISANLFISDKGPSDIFRGRTGILGRLNDAG</sequence>
<evidence type="ECO:0000256" key="1">
    <source>
        <dbReference type="SAM" id="MobiDB-lite"/>
    </source>
</evidence>
<evidence type="ECO:0000313" key="3">
    <source>
        <dbReference type="Proteomes" id="UP001189429"/>
    </source>
</evidence>
<gene>
    <name evidence="2" type="ORF">PCOR1329_LOCUS25316</name>
</gene>
<comment type="caution">
    <text evidence="2">The sequence shown here is derived from an EMBL/GenBank/DDBJ whole genome shotgun (WGS) entry which is preliminary data.</text>
</comment>
<dbReference type="Proteomes" id="UP001189429">
    <property type="component" value="Unassembled WGS sequence"/>
</dbReference>
<accession>A0ABN9S2F4</accession>
<name>A0ABN9S2F4_9DINO</name>
<protein>
    <submittedName>
        <fullName evidence="2">Uncharacterized protein</fullName>
    </submittedName>
</protein>
<proteinExistence type="predicted"/>
<keyword evidence="3" id="KW-1185">Reference proteome</keyword>
<organism evidence="2 3">
    <name type="scientific">Prorocentrum cordatum</name>
    <dbReference type="NCBI Taxonomy" id="2364126"/>
    <lineage>
        <taxon>Eukaryota</taxon>
        <taxon>Sar</taxon>
        <taxon>Alveolata</taxon>
        <taxon>Dinophyceae</taxon>
        <taxon>Prorocentrales</taxon>
        <taxon>Prorocentraceae</taxon>
        <taxon>Prorocentrum</taxon>
    </lineage>
</organism>
<feature type="compositionally biased region" description="Basic and acidic residues" evidence="1">
    <location>
        <begin position="9"/>
        <end position="39"/>
    </location>
</feature>